<dbReference type="GO" id="GO:0009395">
    <property type="term" value="P:phospholipid catabolic process"/>
    <property type="evidence" value="ECO:0007669"/>
    <property type="project" value="TreeGrafter"/>
</dbReference>
<comment type="catalytic activity">
    <reaction evidence="5">
        <text>a 1,2-diacyl-sn-glycero-3-phosphocholine + H2O = a 1,2-diacyl-sn-glycero-3-phosphate + choline + H(+)</text>
        <dbReference type="Rhea" id="RHEA:14445"/>
        <dbReference type="ChEBI" id="CHEBI:15354"/>
        <dbReference type="ChEBI" id="CHEBI:15377"/>
        <dbReference type="ChEBI" id="CHEBI:15378"/>
        <dbReference type="ChEBI" id="CHEBI:57643"/>
        <dbReference type="ChEBI" id="CHEBI:58608"/>
        <dbReference type="EC" id="3.1.4.4"/>
    </reaction>
</comment>
<dbReference type="PROSITE" id="PS50035">
    <property type="entry name" value="PLD"/>
    <property type="match status" value="2"/>
</dbReference>
<evidence type="ECO:0000256" key="5">
    <source>
        <dbReference type="PIRNR" id="PIRNR009376"/>
    </source>
</evidence>
<dbReference type="GO" id="GO:0035556">
    <property type="term" value="P:intracellular signal transduction"/>
    <property type="evidence" value="ECO:0007669"/>
    <property type="project" value="InterPro"/>
</dbReference>
<dbReference type="GO" id="GO:0006654">
    <property type="term" value="P:phosphatidic acid biosynthetic process"/>
    <property type="evidence" value="ECO:0007669"/>
    <property type="project" value="InterPro"/>
</dbReference>
<dbReference type="Pfam" id="PF13091">
    <property type="entry name" value="PLDc_2"/>
    <property type="match status" value="1"/>
</dbReference>
<keyword evidence="1" id="KW-0677">Repeat</keyword>
<feature type="domain" description="PLD phosphodiesterase" evidence="7">
    <location>
        <begin position="642"/>
        <end position="669"/>
    </location>
</feature>
<name>A0A9Q3GLU7_9BASI</name>
<dbReference type="GO" id="GO:0004630">
    <property type="term" value="F:phospholipase D activity"/>
    <property type="evidence" value="ECO:0007669"/>
    <property type="project" value="UniProtKB-UniRule"/>
</dbReference>
<comment type="similarity">
    <text evidence="5">Belongs to the phospholipase D family.</text>
</comment>
<reference evidence="8" key="1">
    <citation type="submission" date="2021-03" db="EMBL/GenBank/DDBJ databases">
        <title>Draft genome sequence of rust myrtle Austropuccinia psidii MF-1, a brazilian biotype.</title>
        <authorList>
            <person name="Quecine M.C."/>
            <person name="Pachon D.M.R."/>
            <person name="Bonatelli M.L."/>
            <person name="Correr F.H."/>
            <person name="Franceschini L.M."/>
            <person name="Leite T.F."/>
            <person name="Margarido G.R.A."/>
            <person name="Almeida C.A."/>
            <person name="Ferrarezi J.A."/>
            <person name="Labate C.A."/>
        </authorList>
    </citation>
    <scope>NUCLEOTIDE SEQUENCE</scope>
    <source>
        <strain evidence="8">MF-1</strain>
    </source>
</reference>
<dbReference type="Gene3D" id="3.30.870.10">
    <property type="entry name" value="Endonuclease Chain A"/>
    <property type="match status" value="3"/>
</dbReference>
<organism evidence="8 9">
    <name type="scientific">Austropuccinia psidii MF-1</name>
    <dbReference type="NCBI Taxonomy" id="1389203"/>
    <lineage>
        <taxon>Eukaryota</taxon>
        <taxon>Fungi</taxon>
        <taxon>Dikarya</taxon>
        <taxon>Basidiomycota</taxon>
        <taxon>Pucciniomycotina</taxon>
        <taxon>Pucciniomycetes</taxon>
        <taxon>Pucciniales</taxon>
        <taxon>Sphaerophragmiaceae</taxon>
        <taxon>Austropuccinia</taxon>
    </lineage>
</organism>
<dbReference type="PIRSF" id="PIRSF009376">
    <property type="entry name" value="Phospholipase_D_euk"/>
    <property type="match status" value="1"/>
</dbReference>
<evidence type="ECO:0000313" key="8">
    <source>
        <dbReference type="EMBL" id="MBW0471417.1"/>
    </source>
</evidence>
<dbReference type="SUPFAM" id="SSF56024">
    <property type="entry name" value="Phospholipase D/nuclease"/>
    <property type="match status" value="2"/>
</dbReference>
<protein>
    <recommendedName>
        <fullName evidence="5">Phospholipase</fullName>
        <ecNumber evidence="5">3.1.4.4</ecNumber>
    </recommendedName>
</protein>
<dbReference type="AlphaFoldDB" id="A0A9Q3GLU7"/>
<evidence type="ECO:0000256" key="6">
    <source>
        <dbReference type="SAM" id="MobiDB-lite"/>
    </source>
</evidence>
<keyword evidence="3 5" id="KW-0442">Lipid degradation</keyword>
<evidence type="ECO:0000313" key="9">
    <source>
        <dbReference type="Proteomes" id="UP000765509"/>
    </source>
</evidence>
<comment type="caution">
    <text evidence="8">The sequence shown here is derived from an EMBL/GenBank/DDBJ whole genome shotgun (WGS) entry which is preliminary data.</text>
</comment>
<keyword evidence="4" id="KW-0443">Lipid metabolism</keyword>
<evidence type="ECO:0000256" key="3">
    <source>
        <dbReference type="ARBA" id="ARBA00022963"/>
    </source>
</evidence>
<dbReference type="InterPro" id="IPR015679">
    <property type="entry name" value="PLipase_D_fam"/>
</dbReference>
<dbReference type="EC" id="3.1.4.4" evidence="5"/>
<dbReference type="PANTHER" id="PTHR18896">
    <property type="entry name" value="PHOSPHOLIPASE D"/>
    <property type="match status" value="1"/>
</dbReference>
<keyword evidence="9" id="KW-1185">Reference proteome</keyword>
<dbReference type="Proteomes" id="UP000765509">
    <property type="component" value="Unassembled WGS sequence"/>
</dbReference>
<dbReference type="InterPro" id="IPR025202">
    <property type="entry name" value="PLD-like_dom"/>
</dbReference>
<dbReference type="InterPro" id="IPR016555">
    <property type="entry name" value="PLipase_D_euk"/>
</dbReference>
<feature type="region of interest" description="Disordered" evidence="6">
    <location>
        <begin position="722"/>
        <end position="748"/>
    </location>
</feature>
<keyword evidence="2 5" id="KW-0378">Hydrolase</keyword>
<evidence type="ECO:0000256" key="1">
    <source>
        <dbReference type="ARBA" id="ARBA00022737"/>
    </source>
</evidence>
<gene>
    <name evidence="8" type="ORF">O181_011132</name>
</gene>
<dbReference type="OrthoDB" id="14911at2759"/>
<evidence type="ECO:0000259" key="7">
    <source>
        <dbReference type="PROSITE" id="PS50035"/>
    </source>
</evidence>
<sequence>MDEFAKKVKDDLNISGHIEKVEIGLKKFLNIQSRHDEPHEKAHDEAIEKIRSTNRFQSFSKQRLGNNVKWFVDGHDYFYAVSEILESAKHSIFIQDWWLTPELYLRRPPAFNQKWRLDRILKRKADQGVKIFVIVYKEVAVGGTMNSQHTKHALEALSPNVACMRHPDHFGEETVLFWSHHQKVIIVDDSLACVGGLDLCFGRWDTSSHPLADAHLSDFLQTIWPGQDYNNARVQDFQNVEQWVSNQQSRMELPRMPWHDTHMMIEGPSVLDICQEFVERWNFIYDTKYKKKVGTGGRYELLAFPHGIINGPIPQDPTHPEYEPVRKHPHFEHWSRIGRRFNIGNLSSSTDFSYQPNDLTTPKGNMIVQVVRSCGDWSNGTTTERSIQNAYIQLIEQAQRFIYIENQFFITTCGNKGKIQNKIGLALANRIVQAARANEPFKVVVAIPCIPGFAGNLDSGEPAGGTLTIMDWTYKSICRGPNSIFSYVQNHGVDPHQYISFWNLRSFDRINNDPATLEEIERRTGINYYQTQAALSRIYLGDNSSPEELERNKVVEFKLAQKGENLEKGLVSFKAYEGETIKEDLPDTLDEAYECLRRWSEAVPNFDKEVPDSIATQNYPTGLENVPWLGNEESERAAFVNEELYIHTKMMIIDDQKVIMGSANINDRSMMGDRDSEIALVVEDQDVIDSQMAGQYWQAARFAATLRRRLYKQHLGLLSPQSSLLQPNEPTRSMLPVNVPQEDETGTEEDRLVMDPMGRELEDLWVERARVNTECFNKVFRCVPAANILSWEDYKEYVPSGPNAPKVGHVAPTAGSLIEVKRELSRIKGNLVEMPLDFLEKEEKLAEESASVNPITMDIYT</sequence>
<accession>A0A9Q3GLU7</accession>
<proteinExistence type="inferred from homology"/>
<dbReference type="SMART" id="SM00155">
    <property type="entry name" value="PLDc"/>
    <property type="match status" value="2"/>
</dbReference>
<dbReference type="CDD" id="cd09141">
    <property type="entry name" value="PLDc_vPLD1_2_yPLD_like_2"/>
    <property type="match status" value="1"/>
</dbReference>
<dbReference type="CDD" id="cd09138">
    <property type="entry name" value="PLDc_vPLD1_2_yPLD_like_1"/>
    <property type="match status" value="1"/>
</dbReference>
<dbReference type="InterPro" id="IPR001736">
    <property type="entry name" value="PLipase_D/transphosphatidylase"/>
</dbReference>
<dbReference type="PANTHER" id="PTHR18896:SF186">
    <property type="entry name" value="PHOSPHOLIPASE D"/>
    <property type="match status" value="1"/>
</dbReference>
<evidence type="ECO:0000256" key="4">
    <source>
        <dbReference type="ARBA" id="ARBA00023098"/>
    </source>
</evidence>
<dbReference type="EMBL" id="AVOT02002754">
    <property type="protein sequence ID" value="MBW0471417.1"/>
    <property type="molecule type" value="Genomic_DNA"/>
</dbReference>
<dbReference type="Pfam" id="PF00614">
    <property type="entry name" value="PLDc"/>
    <property type="match status" value="1"/>
</dbReference>
<feature type="domain" description="PLD phosphodiesterase" evidence="7">
    <location>
        <begin position="176"/>
        <end position="203"/>
    </location>
</feature>
<evidence type="ECO:0000256" key="2">
    <source>
        <dbReference type="ARBA" id="ARBA00022801"/>
    </source>
</evidence>